<dbReference type="CDD" id="cd00009">
    <property type="entry name" value="AAA"/>
    <property type="match status" value="1"/>
</dbReference>
<feature type="compositionally biased region" description="Acidic residues" evidence="9">
    <location>
        <begin position="5592"/>
        <end position="5618"/>
    </location>
</feature>
<dbReference type="Pfam" id="PF07728">
    <property type="entry name" value="AAA_5"/>
    <property type="match status" value="8"/>
</dbReference>
<dbReference type="GO" id="GO:0005524">
    <property type="term" value="F:ATP binding"/>
    <property type="evidence" value="ECO:0007669"/>
    <property type="project" value="UniProtKB-KW"/>
</dbReference>
<dbReference type="Pfam" id="PF17865">
    <property type="entry name" value="AAA_lid_5"/>
    <property type="match status" value="1"/>
</dbReference>
<feature type="compositionally biased region" description="Acidic residues" evidence="9">
    <location>
        <begin position="5714"/>
        <end position="5723"/>
    </location>
</feature>
<dbReference type="InterPro" id="IPR036465">
    <property type="entry name" value="vWFA_dom_sf"/>
</dbReference>
<dbReference type="InterPro" id="IPR041190">
    <property type="entry name" value="Midasin_AAA_lid_5"/>
</dbReference>
<proteinExistence type="inferred from homology"/>
<evidence type="ECO:0000256" key="6">
    <source>
        <dbReference type="ARBA" id="ARBA00022840"/>
    </source>
</evidence>
<feature type="compositionally biased region" description="Acidic residues" evidence="9">
    <location>
        <begin position="5459"/>
        <end position="5538"/>
    </location>
</feature>
<evidence type="ECO:0000259" key="10">
    <source>
        <dbReference type="PROSITE" id="PS50234"/>
    </source>
</evidence>
<dbReference type="FunFam" id="3.40.50.300:FF:006166">
    <property type="entry name" value="Midasin, putative"/>
    <property type="match status" value="1"/>
</dbReference>
<feature type="compositionally biased region" description="Acidic residues" evidence="9">
    <location>
        <begin position="5307"/>
        <end position="5339"/>
    </location>
</feature>
<feature type="compositionally biased region" description="Polar residues" evidence="9">
    <location>
        <begin position="4757"/>
        <end position="4766"/>
    </location>
</feature>
<evidence type="ECO:0000256" key="5">
    <source>
        <dbReference type="ARBA" id="ARBA00022741"/>
    </source>
</evidence>
<dbReference type="Gene3D" id="3.40.50.300">
    <property type="entry name" value="P-loop containing nucleotide triphosphate hydrolases"/>
    <property type="match status" value="7"/>
</dbReference>
<keyword evidence="5" id="KW-0547">Nucleotide-binding</keyword>
<evidence type="ECO:0000256" key="9">
    <source>
        <dbReference type="SAM" id="MobiDB-lite"/>
    </source>
</evidence>
<feature type="region of interest" description="Disordered" evidence="9">
    <location>
        <begin position="375"/>
        <end position="396"/>
    </location>
</feature>
<feature type="compositionally biased region" description="Basic residues" evidence="9">
    <location>
        <begin position="4741"/>
        <end position="4752"/>
    </location>
</feature>
<evidence type="ECO:0000256" key="8">
    <source>
        <dbReference type="ARBA" id="ARBA00023242"/>
    </source>
</evidence>
<feature type="region of interest" description="Disordered" evidence="9">
    <location>
        <begin position="858"/>
        <end position="885"/>
    </location>
</feature>
<dbReference type="Proteomes" id="UP000486351">
    <property type="component" value="Unassembled WGS sequence"/>
</dbReference>
<feature type="region of interest" description="Disordered" evidence="9">
    <location>
        <begin position="5842"/>
        <end position="5864"/>
    </location>
</feature>
<keyword evidence="7" id="KW-0143">Chaperone</keyword>
<evidence type="ECO:0000313" key="12">
    <source>
        <dbReference type="Proteomes" id="UP000486351"/>
    </source>
</evidence>
<feature type="compositionally biased region" description="Acidic residues" evidence="9">
    <location>
        <begin position="5549"/>
        <end position="5577"/>
    </location>
</feature>
<dbReference type="InterPro" id="IPR048617">
    <property type="entry name" value="MDN1_AAA_lid_4"/>
</dbReference>
<keyword evidence="8" id="KW-0539">Nucleus</keyword>
<feature type="compositionally biased region" description="Basic and acidic residues" evidence="9">
    <location>
        <begin position="5750"/>
        <end position="5759"/>
    </location>
</feature>
<accession>A0A6G0SBH7</accession>
<dbReference type="InterPro" id="IPR003593">
    <property type="entry name" value="AAA+_ATPase"/>
</dbReference>
<dbReference type="InterPro" id="IPR002035">
    <property type="entry name" value="VWF_A"/>
</dbReference>
<feature type="region of interest" description="Disordered" evidence="9">
    <location>
        <begin position="5273"/>
        <end position="5827"/>
    </location>
</feature>
<feature type="compositionally biased region" description="Acidic residues" evidence="9">
    <location>
        <begin position="5347"/>
        <end position="5356"/>
    </location>
</feature>
<evidence type="ECO:0000256" key="7">
    <source>
        <dbReference type="ARBA" id="ARBA00023186"/>
    </source>
</evidence>
<dbReference type="SUPFAM" id="SSF53300">
    <property type="entry name" value="vWA-like"/>
    <property type="match status" value="1"/>
</dbReference>
<feature type="compositionally biased region" description="Polar residues" evidence="9">
    <location>
        <begin position="858"/>
        <end position="870"/>
    </location>
</feature>
<feature type="compositionally biased region" description="Basic and acidic residues" evidence="9">
    <location>
        <begin position="5790"/>
        <end position="5800"/>
    </location>
</feature>
<comment type="caution">
    <text evidence="11">The sequence shown here is derived from an EMBL/GenBank/DDBJ whole genome shotgun (WGS) entry which is preliminary data.</text>
</comment>
<feature type="region of interest" description="Disordered" evidence="9">
    <location>
        <begin position="2436"/>
        <end position="2455"/>
    </location>
</feature>
<feature type="region of interest" description="Disordered" evidence="9">
    <location>
        <begin position="2018"/>
        <end position="2041"/>
    </location>
</feature>
<dbReference type="GO" id="GO:0005730">
    <property type="term" value="C:nucleolus"/>
    <property type="evidence" value="ECO:0007669"/>
    <property type="project" value="UniProtKB-SubCell"/>
</dbReference>
<dbReference type="PANTHER" id="PTHR48103">
    <property type="entry name" value="MIDASIN-RELATED"/>
    <property type="match status" value="1"/>
</dbReference>
<dbReference type="Gene3D" id="3.40.50.410">
    <property type="entry name" value="von Willebrand factor, type A domain"/>
    <property type="match status" value="1"/>
</dbReference>
<organism evidence="11 12">
    <name type="scientific">Phytophthora fragariae</name>
    <dbReference type="NCBI Taxonomy" id="53985"/>
    <lineage>
        <taxon>Eukaryota</taxon>
        <taxon>Sar</taxon>
        <taxon>Stramenopiles</taxon>
        <taxon>Oomycota</taxon>
        <taxon>Peronosporomycetes</taxon>
        <taxon>Peronosporales</taxon>
        <taxon>Peronosporaceae</taxon>
        <taxon>Phytophthora</taxon>
    </lineage>
</organism>
<feature type="compositionally biased region" description="Basic and acidic residues" evidence="9">
    <location>
        <begin position="5675"/>
        <end position="5707"/>
    </location>
</feature>
<dbReference type="FunFam" id="3.40.50.300:FF:001384">
    <property type="entry name" value="Midasin"/>
    <property type="match status" value="1"/>
</dbReference>
<dbReference type="FunFam" id="3.40.50.300:FF:000582">
    <property type="entry name" value="Midasin"/>
    <property type="match status" value="1"/>
</dbReference>
<name>A0A6G0SBH7_9STRA</name>
<dbReference type="SMART" id="SM00382">
    <property type="entry name" value="AAA"/>
    <property type="match status" value="5"/>
</dbReference>
<dbReference type="EMBL" id="QXFY01000178">
    <property type="protein sequence ID" value="KAE9353440.1"/>
    <property type="molecule type" value="Genomic_DNA"/>
</dbReference>
<feature type="compositionally biased region" description="Low complexity" evidence="9">
    <location>
        <begin position="2019"/>
        <end position="2028"/>
    </location>
</feature>
<feature type="compositionally biased region" description="Basic and acidic residues" evidence="9">
    <location>
        <begin position="5650"/>
        <end position="5667"/>
    </location>
</feature>
<dbReference type="FunFam" id="3.40.50.410:FF:000092">
    <property type="entry name" value="Midasin"/>
    <property type="match status" value="1"/>
</dbReference>
<dbReference type="InterPro" id="IPR027417">
    <property type="entry name" value="P-loop_NTPase"/>
</dbReference>
<evidence type="ECO:0000256" key="4">
    <source>
        <dbReference type="ARBA" id="ARBA00017143"/>
    </source>
</evidence>
<comment type="similarity">
    <text evidence="3">Belongs to the midasin family.</text>
</comment>
<feature type="compositionally biased region" description="Basic and acidic residues" evidence="9">
    <location>
        <begin position="5357"/>
        <end position="5382"/>
    </location>
</feature>
<comment type="subcellular location">
    <subcellularLocation>
        <location evidence="1">Nucleus</location>
        <location evidence="1">Nucleolus</location>
    </subcellularLocation>
    <subcellularLocation>
        <location evidence="2">Nucleus</location>
        <location evidence="2">Nucleoplasm</location>
    </subcellularLocation>
</comment>
<feature type="region of interest" description="Disordered" evidence="9">
    <location>
        <begin position="4547"/>
        <end position="4604"/>
    </location>
</feature>
<gene>
    <name evidence="11" type="ORF">PF008_g5001</name>
</gene>
<dbReference type="GO" id="GO:0000055">
    <property type="term" value="P:ribosomal large subunit export from nucleus"/>
    <property type="evidence" value="ECO:0007669"/>
    <property type="project" value="TreeGrafter"/>
</dbReference>
<feature type="compositionally biased region" description="Basic and acidic residues" evidence="9">
    <location>
        <begin position="5810"/>
        <end position="5821"/>
    </location>
</feature>
<dbReference type="InterPro" id="IPR040848">
    <property type="entry name" value="AAA_lid_7"/>
</dbReference>
<feature type="region of interest" description="Disordered" evidence="9">
    <location>
        <begin position="4730"/>
        <end position="4766"/>
    </location>
</feature>
<feature type="region of interest" description="Disordered" evidence="9">
    <location>
        <begin position="5225"/>
        <end position="5261"/>
    </location>
</feature>
<feature type="domain" description="VWFA" evidence="10">
    <location>
        <begin position="5974"/>
        <end position="6181"/>
    </location>
</feature>
<dbReference type="InterPro" id="IPR011704">
    <property type="entry name" value="ATPase_dyneun-rel_AAA"/>
</dbReference>
<dbReference type="GO" id="GO:0016887">
    <property type="term" value="F:ATP hydrolysis activity"/>
    <property type="evidence" value="ECO:0007669"/>
    <property type="project" value="InterPro"/>
</dbReference>
<feature type="compositionally biased region" description="Acidic residues" evidence="9">
    <location>
        <begin position="5410"/>
        <end position="5443"/>
    </location>
</feature>
<dbReference type="PANTHER" id="PTHR48103:SF2">
    <property type="entry name" value="MIDASIN"/>
    <property type="match status" value="1"/>
</dbReference>
<evidence type="ECO:0000256" key="2">
    <source>
        <dbReference type="ARBA" id="ARBA00004642"/>
    </source>
</evidence>
<feature type="compositionally biased region" description="Low complexity" evidence="9">
    <location>
        <begin position="5619"/>
        <end position="5633"/>
    </location>
</feature>
<evidence type="ECO:0000256" key="3">
    <source>
        <dbReference type="ARBA" id="ARBA00007188"/>
    </source>
</evidence>
<feature type="compositionally biased region" description="Basic and acidic residues" evidence="9">
    <location>
        <begin position="5389"/>
        <end position="5409"/>
    </location>
</feature>
<dbReference type="Pfam" id="PF21108">
    <property type="entry name" value="MDN1_4th"/>
    <property type="match status" value="1"/>
</dbReference>
<sequence>MQNLCQVKRVAGTLVGRRESIALRRFKRAQLASTPLHGINSVEDGPSLWALRMAQVDGHDATRAAASDQHDDATEQRQVSVGRLRAGLRQFLTAARSSSDSSLQHHPAFQVLAPTVEEQFAATAQLQALAACLVHRELRVLVVKHLRPFLLDLMVRVTDPTLVLYEQEQEQGEQYSECADSMKRSELLAATLAELLTYLPATSTLAQQYFETAPCFFTFADVVAAQKQQSDETLARLRRITKTAFLLLRARPTELTTLWNWKPFFPLSFHDDTRVRWYAARATALVLRMGNAQRNDFLKGLGVGEDAAVSGDCPAVRQIELELHSEDTTRQEQLIELSVYQEQDSSDDAESQPVPFHDSLQNIFGVVVPTSKLHQQRQVSSDDELTTEPLVPTPSTKRNMQSLAIALGLKRPILVAGPGGCGKTATIRELARLSGNGDMVELHLDDQIDSKTLLGSYVCTDVPGEFTWQPGALTTAVLAGRWVVIEDIDRAPFEVLAALMPLLETREMVLPGRGELLVAHSNFQIFGTTTHGHQMPKGFQESVWTSVGVAPLADNEIEQIMLTRFAKIPRQVVSKIMTTYNAVSGNASEEIGGPVQLWKETRRNYGRDFCLRDLLKWCKRIYRFCYYAAGTTHENASSSHDYITEDERMRIVVEALDVFCAGIRDPKTRLHSACALAAIWEVQAEKIGYYLEQHKPHVTFNTHEVEFGRVHLPTLSQQAQLKQGDKPATSSVVMTGHVLRLLEKMAAIVATCEPALLIGETGCGKTTIIQHMAAAMGQRLVVQNLNIQSDSSDLVGGFKPVEIHLLARPLYMDFVDLFTATFSQKNNTGFLNVVRIALEHKDWKKLVKGMRKAIQMATSKLQSSSGGTSQDGEKSEGADGSNKMAVSGASTSVLVSRWDTFEAELVRFERQKEQAESHFAFSFVEGVLVKALREGHWVLLDEINLASSDTLERISTLLEHETSAFSLTERGDVEVIRPHPNFRLFGAMNPSTDVGKKDLPPSLRNRFTEIYVDECVNPSDLQMVVHHQFKEITGALVPETVVFYLEARKQADLRLSDGARHKPRYSLRTLSQALHITRILIQRGYGTSRAMFEGFCSSFCTQLEMESRQYLERLIKNTFAKTIKARELTRSPPCPGGSKKTSEFVLVSSYWVRKGEFQPPRDDSLPDPVTSRRKFVLTKSVEENLRHVSRAALIGKYPVLLQGPTSAGKTSLIGYLAARIGQKCVRINNHEHTDIQEYMGSYVSDSNGKLAFKEGVLVEAVRKGWWIILDELNLAPSEVLEALNRLLDDNRELFLPETQETVKPHPKFMLFATQNPPGLYGGRKVLSRAFRNRFLEIQVDEVASSELQTILQERSSLPPSYCGILIDIMRQLQLVRQQSSVFAGKSGFITTRDLLRWAERRPATKQALAEEGYCLLAERLRKDEEKQVVKQVLEKKCNVKIDLDALYYRGKPRESNLLNENGEIEQETVWGTKEQFERVQAMVEQAIEEAATGKASSGEPKSAGNAAGLEKISVTKSLRRLFALVGRCLQNEEPVLLVGETGCGKTTVCQLYSLLFSQPLHILNCHQHTETSDFLGCLRPVRGKEKTAHELEEALVDFLTMDDGCIDEQEVEQRRADMKSEGVAVMLTKYESTRSSVLDSDLAQRKELVERIDVLRRRFQSIFEWADGPLVESMKNGDLILIDEVNLAEDAVLERLNSVLEPSRTLLLAEKGGDQVEEIVAHSKWRVMATMNPGGDFGKRELSPALRNRFTEIWVPAISDLDDIATIIRDRLVGPKGIVTPSRALPAASSADMSSLCNPILSFVKTFNEANGGIGGCGAVTLRDILSWINFITSVVKKQSDDSSLTVTAWTAFVQGAALSILDGLGLGSDKALHTSLKARDEAYHFLLALVPDDDPLVKQKVIDSLNATSLSMDNNIDQLNSFSSEKTSEGRFGISPFLIPRGPDPVLRKPAFSLKAPTTMSNLYRVLRAMQVSRPIILEGSPGVGKTSLISALAAASGHRLVRINLSEQTDISDLFGSDLPAASSPADDTDDKGGKASQEGGASGMFEWCDGVFLRALKAGDWVLLDELNLASQSVLEGLNSCLDHRGRVYIPELDREFECPPTFRVFAAQNPLRQGGGRKGLPKSFLNRFTRVFVETLHEQDLIHIASSMYPTLHCAVTETSMSDSALVGQTLLERMIGFNRAVHEDTMVKCRYGRFGAPWEFNLRDVFRFCDLLKQHAQLVNSADLQLQALSYYVNFIYVERMRSARDRKLISRRFEEFFGVKPMGLDAVSLRMSASFVEIGNALLKRQGDMQSGRVAPPLFNFLLKPMEALVHCVNMSWPALLVGPPASGKTSSVRLLAALSGNTLHELGMSAGTDATELLGCFEQVDVGRKLRDIKKKIQVVYEKVLQQLMLSSATIGISQKKKTSILKKANRLSSTWWALITREKYYSENASPRSRDSSGKAHKSKKLPKGHLDEVVVDLMKDIVGMLQKTEANSEEMLFELSGLLNDIDSVVQLSKSKSIASCFEWVDGTLIQAMEKGEWVLLDNVNFCSSSVLDRLNSLMETGGEMLINECGIINGKLRVIKPHKNFRIFLAMDAQYGEISRAMRNRCVEIALAAEDSPRLDLIKIPLACGIPGFALSQAFQGAHERVVTKLGEFMVGAKYGRINRRHLENWSLLASAELSRGVPPLNAIAESFQRVYGDGLLAHLGLSQEVLELFTSAFQASQENSQKQRVLPMVACPSTFVLCQQSESFVLQRDVAYLEHLVLSSQKLEDDNATDLQLSWLAPEVGITLGEDTAVADGDSTLDAWLKCVALRCQRGKAAYSQRGLEAARSHLSSRSFFGHEGENKLLAVTLAPFALRQIVEVASTCSNNGVLTADRLLFALEKIARGAAGNADTLRSIELLARYLQSMTKTELYADISREIEEVAQRLSTLLGTSTELPPIPVYLAANHAIFLRLQSLVAERVLTVPSVKPELDSVWESMLGAQRQLEMLDGVEWLRFCEQEQYQQVDTLFAAASSKNNKRKTNKGDSRRHEISLNKLSVLQQSYAVHKYHADRSNVENELIFLVHPLLSVFNAFLGAFVRDFPKFMMESEFFAAVQAVLRDRFEFSIQLRVPVFEWTHFLIHWQWLKKSLLRLAKLIEEQPALSAPWRSSWNDLLDMSQRMQETIEKIIGCGSRKHVLWKKGGHSLLPSNAELWKAEYLLNRLSKTFMQVNSTSFSAISVGATEGSSDGRVDVLALLFGGVASMEAAMKSGKLDVSSLFFVDVDARKEVLHALCAFSYLVQEQTRGKSEPAKRQSLMAEELFKLPSVLLKKLREKQSDITKLVSKKTLYLSEIEDNADSHVDLLSEEDSRIGKDAPILLFDMKESAVLMDRIVTFQLSPLLEHALARRELQAITELVRVLNNYRLYKSDLSRDRYVTVVKSISQVLKLFEGIVEELLRLGLRDPASFYAYQDIVWCGHKFVSLDMSSEDQPDQAVELDKFTSVVQSHLNGVLFGFHQFLRCNGFNQVDLISLDVFDTRKKLRKANKRLPAVSTDIADHAQVIAGYPRLFQAVQSAVVLKNIAEVDLEESMCPTSEAQMRAARLEKIKSHYATEQTQAGKMMPSASFSFVRELFVATVLAFESTFQHNSGTQWKEIQSLLHQFADNPLTFDAKDQAALLKALRTSTDSTFESLVDPLVAPLMTSVAMEAQLEHNDRSIMARAIGESMVTLGLWRFALLLPSSPVDPVTKPLVKKENLLNRLAMLTMQDAASLSINRLNPLPASSTEAAENASRSLRELYGQVVEVSAFAIQRYQPSRLRRDSEAIETVMPADKLAALLSTVRSMKCSQQRKRELLRELEMFQQTSESFLAQMSKKFGECFRDILEPVAAAIYCVKEGVALVTWSLYQQLKEASLKGQQKETLALSLVQFPSALRVDTVDQSWRGIQLMLQTVGTPGTSIMFGAGVGNKHKVEVALLDVALAKMEFLFRETVNTSRMNRDVDSMALDTALSSSKTLFDLFLTKWQEQKEREEQKRKEKEELFKYKIRQLDLETEEELLEKEYREQFPDYSGRDFEAFLSPEQAAAASSDVAALPSAADMDVLITDKIMQRLCETHVKLYAETSNSKIAVTKQEIVSTFARAFSLAVKLRKSLNASASTSIESAVASSGVLAASLVQARLGSSVGTKKGAVPSFQSLNSDYIEGIDFHRDPLVKEVVLVAEPLQRLMVKVQSLLAQWPDHAILQQLVLIADRIRNFEISSPLVRTLTGVELLLRKAQEWEMYAAKAYSISDELGALSALVTRWRKLELYSWPHLLYVKEKQHRFAAQKTWINMYSLLTAQFESDADMSDNAEVNPANPQNLQWLHLNHVSKWLFTPLSENRADAQALSDAARESAEKQREFMSRLFETLDAYIRSCPIGQYETRLLVVYSFCAQLFMELWSPSQCHESSNSFASNSSKYALANMLYHLYRYYGQHLGYLEHQWSGLKAPIQRKLVEFVKICRWDEQTYYSLAESAEKSHRKLMKFVRNYDAVLTVSMQTVIDASTDSGIAKEGGFVGIQSTKAELTGLDDGVVVPKDVEHNEDEDAPTSSADGEATDNANKKTKVSTEEDLDAAERPPALRLIHTSAPSTENCEDDDTLQLSSYATKLPALSKRIAKYTQRHILSEEQIERRQQVRELCEDLCETIFYRMAKLQKATGLPKGAKKKALIDLLSELKTQGMAYHRLQLPAEQQQIQQLFELDVPDVENCIYVDELEAAVDSESLTGSNSARGLKDKKKRGKKKSKQTGGAHQSQPAEETLTKNSPMWLWLRADGYYYRFLGQLTSLRYTAVTSFSHDLSTSETERMSGYAENMLFTMLQQRQILHATSLSHEKLVDGLATLKLMKQFKANYLSSDSEAAIDPQAASKWQAFQQTSVVSLRHTLRELEISVLQILQQSSENTSVVMDVRQLFQRIFVLCDAIQNSFADSAGLAKSLGVPAIPHRAVNASQDAGGDAAIVSFARPSKRVYGVSPVVARSPEDHEAQKLPVAVEVLKSNAARFGEIQSLLANTSAAFGTVTAPSCFEAFIVEYAGVVRDDSRFAKTLAGTSDILLPSVDEKRDEEESAQALAIFSEHYDKLVETVLVSIQDLTQISKEAQEAATSNEEDEEEQSLRDQLATLSTMVKDSRVNHVASQLAKLLELLQYQYVQLANTQLTEWRGVYLKSLALLECFEPSLVDVRGISRQLLVDYLVAHKSVMKLDFVLVRIFRNLFQHGFCRTDDDKNDEGDGGAGNMQFQDDVEGTGMGEGEGKKDVSNEIEDEEQLLGLQGDQQEEPEPPADQKPEDTGLEMQNDFEGTMQDVPDDEKEDQDENEDEEEELDREMGEFDQDDENVVDEKMWGEDSDDDEDNIDKDKEKFEEESKVEGEALDDEVRGKDGDEEEKNEPNKKEEDKQKPQLDPSDDKGADDDKDDGEDGDEDGEDGDEEKMEEVNDDFEDKYEEHHDVDPTEREEGHGEDEAEEEHGDELPEDMQLDNDADDGDDEGDAEGDNPDDENMDKLDDVDDETADDADGEETAGAEEDEDAEEEKEEEQLDSAVQLGGGGLEDEPEQAEEKEEEDAEQAEAPESAEEEQAASTVAGTQSKDGQDELEADEQEAEDQEMEEADAQEQEQNNDDSSNSRAQKQSSSNDQDAKHEWKPQSQVESNPEHEQPREKRRDRREPNPYRNAQEAQEHWKKRVEMVDRTEEEKEQDTKSSEKQEKAAEMTTAEFVDDDEEMEDVEHALAAADENQVMNQPRTEEEEDNDVEKKEDEEKNPGNGATAMEVDEEEEKKEKSKEEQEQNDTAKPVKQEPKPDSAADDDNANEEEQKQDEQEMKPENATAGGEHELLDEEAEHALPSRLRDLDLTNSIQDQDEGDEDEARAVKLLSPDEVAALRDELDSFIANWSSQAEQERGADLWAKYTALTSGASQRLCEQLRLVLEPMLRAKLEGDFRTGKRINMRKVIPYIASQFRKDKIWLRRTRPSKRQYQVMLAIDDSESMADNHAGRLALEALATLCKGMTQLEVGELSVVKFGQELELLHAFDTPFTDDAGSRLIGRFGFQQKKTNMVQTLDTILQLLETTKQSSAASSSTVEFTQIVFLISDGRFDSDGRVRIRKLIETALERQQLMVLLIVDQGAAETEGSNIQQQTSILDTQSVTFEKGKVRMVPYLENYPFPYYVLLPTSAMLPEILSDSLRQWFEMLQTKS</sequence>
<protein>
    <recommendedName>
        <fullName evidence="4">Midasin</fullName>
    </recommendedName>
</protein>
<dbReference type="GO" id="GO:0000027">
    <property type="term" value="P:ribosomal large subunit assembly"/>
    <property type="evidence" value="ECO:0007669"/>
    <property type="project" value="TreeGrafter"/>
</dbReference>
<dbReference type="GO" id="GO:0030687">
    <property type="term" value="C:preribosome, large subunit precursor"/>
    <property type="evidence" value="ECO:0007669"/>
    <property type="project" value="TreeGrafter"/>
</dbReference>
<evidence type="ECO:0000256" key="1">
    <source>
        <dbReference type="ARBA" id="ARBA00004604"/>
    </source>
</evidence>
<evidence type="ECO:0000313" key="11">
    <source>
        <dbReference type="EMBL" id="KAE9353440.1"/>
    </source>
</evidence>
<dbReference type="Pfam" id="PF17867">
    <property type="entry name" value="AAA_lid_7"/>
    <property type="match status" value="3"/>
</dbReference>
<reference evidence="11 12" key="1">
    <citation type="submission" date="2018-09" db="EMBL/GenBank/DDBJ databases">
        <title>Genomic investigation of the strawberry pathogen Phytophthora fragariae indicates pathogenicity is determined by transcriptional variation in three key races.</title>
        <authorList>
            <person name="Adams T.M."/>
            <person name="Armitage A.D."/>
            <person name="Sobczyk M.K."/>
            <person name="Bates H.J."/>
            <person name="Dunwell J.M."/>
            <person name="Nellist C.F."/>
            <person name="Harrison R.J."/>
        </authorList>
    </citation>
    <scope>NUCLEOTIDE SEQUENCE [LARGE SCALE GENOMIC DNA]</scope>
    <source>
        <strain evidence="11 12">NOV-77</strain>
    </source>
</reference>
<dbReference type="FunFam" id="3.40.50.300:FF:000142">
    <property type="entry name" value="Midasin"/>
    <property type="match status" value="1"/>
</dbReference>
<dbReference type="GO" id="GO:0005654">
    <property type="term" value="C:nucleoplasm"/>
    <property type="evidence" value="ECO:0007669"/>
    <property type="project" value="UniProtKB-SubCell"/>
</dbReference>
<keyword evidence="6" id="KW-0067">ATP-binding</keyword>
<dbReference type="SUPFAM" id="SSF52540">
    <property type="entry name" value="P-loop containing nucleoside triphosphate hydrolases"/>
    <property type="match status" value="6"/>
</dbReference>
<feature type="compositionally biased region" description="Basic and acidic residues" evidence="9">
    <location>
        <begin position="5444"/>
        <end position="5458"/>
    </location>
</feature>
<dbReference type="PROSITE" id="PS50234">
    <property type="entry name" value="VWFA"/>
    <property type="match status" value="1"/>
</dbReference>